<dbReference type="SUPFAM" id="SSF54534">
    <property type="entry name" value="FKBP-like"/>
    <property type="match status" value="1"/>
</dbReference>
<dbReference type="GO" id="GO:0006457">
    <property type="term" value="P:protein folding"/>
    <property type="evidence" value="ECO:0007669"/>
    <property type="project" value="UniProtKB-UniRule"/>
</dbReference>
<evidence type="ECO:0000256" key="1">
    <source>
        <dbReference type="ARBA" id="ARBA00000971"/>
    </source>
</evidence>
<evidence type="ECO:0000259" key="12">
    <source>
        <dbReference type="PROSITE" id="PS50198"/>
    </source>
</evidence>
<accession>A0A0R1EQF3</accession>
<dbReference type="Pfam" id="PF00639">
    <property type="entry name" value="Rotamase"/>
    <property type="match status" value="1"/>
</dbReference>
<evidence type="ECO:0000256" key="7">
    <source>
        <dbReference type="ARBA" id="ARBA00023136"/>
    </source>
</evidence>
<feature type="domain" description="PpiC" evidence="12">
    <location>
        <begin position="169"/>
        <end position="261"/>
    </location>
</feature>
<comment type="catalytic activity">
    <reaction evidence="1 11">
        <text>[protein]-peptidylproline (omega=180) = [protein]-peptidylproline (omega=0)</text>
        <dbReference type="Rhea" id="RHEA:16237"/>
        <dbReference type="Rhea" id="RHEA-COMP:10747"/>
        <dbReference type="Rhea" id="RHEA-COMP:10748"/>
        <dbReference type="ChEBI" id="CHEBI:83833"/>
        <dbReference type="ChEBI" id="CHEBI:83834"/>
        <dbReference type="EC" id="5.2.1.8"/>
    </reaction>
</comment>
<keyword evidence="7 11" id="KW-0472">Membrane</keyword>
<dbReference type="InterPro" id="IPR046357">
    <property type="entry name" value="PPIase_dom_sf"/>
</dbReference>
<keyword evidence="8" id="KW-0564">Palmitate</keyword>
<dbReference type="EC" id="5.2.1.8" evidence="11"/>
<dbReference type="PROSITE" id="PS50198">
    <property type="entry name" value="PPIC_PPIASE_2"/>
    <property type="match status" value="1"/>
</dbReference>
<dbReference type="PANTHER" id="PTHR47245">
    <property type="entry name" value="PEPTIDYLPROLYL ISOMERASE"/>
    <property type="match status" value="1"/>
</dbReference>
<evidence type="ECO:0000256" key="3">
    <source>
        <dbReference type="ARBA" id="ARBA00006071"/>
    </source>
</evidence>
<sequence>MNFINSNVKLDARSFGNLLKEETWSMKNKMRVPVLAAGMALVLLLSGCQTKQTDSQTVATYAGGKVTQQTFYKELKQSPTTKTVLANMLIYRALDHSYGKSVSDKTVNTAYDSYKQQYGNNFSEFLSQNGFSRSSFKQSLRTNYLSEVALKKLKKVSTANLKDACKTYQPKVTVQHILTSDETTAQQVISDLAAGKDFTTLAKTYSIDTATKDKGGKVSFESTSKSLDSTFKTAAYKLKNGDYTKTPVKVTNGYEVIKMVNHPAKGTFASNKKALTASVYAKWLRNSSVMQRVISQVLKNENVSIKDKDLATALDSYKTAATTK</sequence>
<protein>
    <recommendedName>
        <fullName evidence="11">Foldase protein PrsA</fullName>
        <ecNumber evidence="11">5.2.1.8</ecNumber>
    </recommendedName>
</protein>
<dbReference type="Proteomes" id="UP000051984">
    <property type="component" value="Unassembled WGS sequence"/>
</dbReference>
<keyword evidence="9 11" id="KW-0413">Isomerase</keyword>
<evidence type="ECO:0000313" key="14">
    <source>
        <dbReference type="Proteomes" id="UP000051984"/>
    </source>
</evidence>
<dbReference type="InterPro" id="IPR000297">
    <property type="entry name" value="PPIase_PpiC"/>
</dbReference>
<keyword evidence="10" id="KW-0449">Lipoprotein</keyword>
<gene>
    <name evidence="11" type="primary">prsA</name>
    <name evidence="13" type="ORF">FD51_GL001038</name>
</gene>
<evidence type="ECO:0000256" key="10">
    <source>
        <dbReference type="ARBA" id="ARBA00023288"/>
    </source>
</evidence>
<keyword evidence="4 11" id="KW-1003">Cell membrane</keyword>
<reference evidence="13 14" key="1">
    <citation type="journal article" date="2015" name="Genome Announc.">
        <title>Expanding the biotechnology potential of lactobacilli through comparative genomics of 213 strains and associated genera.</title>
        <authorList>
            <person name="Sun Z."/>
            <person name="Harris H.M."/>
            <person name="McCann A."/>
            <person name="Guo C."/>
            <person name="Argimon S."/>
            <person name="Zhang W."/>
            <person name="Yang X."/>
            <person name="Jeffery I.B."/>
            <person name="Cooney J.C."/>
            <person name="Kagawa T.F."/>
            <person name="Liu W."/>
            <person name="Song Y."/>
            <person name="Salvetti E."/>
            <person name="Wrobel A."/>
            <person name="Rasinkangas P."/>
            <person name="Parkhill J."/>
            <person name="Rea M.C."/>
            <person name="O'Sullivan O."/>
            <person name="Ritari J."/>
            <person name="Douillard F.P."/>
            <person name="Paul Ross R."/>
            <person name="Yang R."/>
            <person name="Briner A.E."/>
            <person name="Felis G.E."/>
            <person name="de Vos W.M."/>
            <person name="Barrangou R."/>
            <person name="Klaenhammer T.R."/>
            <person name="Caufield P.W."/>
            <person name="Cui Y."/>
            <person name="Zhang H."/>
            <person name="O'Toole P.W."/>
        </authorList>
    </citation>
    <scope>NUCLEOTIDE SEQUENCE [LARGE SCALE GENOMIC DNA]</scope>
    <source>
        <strain evidence="13 14">DSM 20178</strain>
    </source>
</reference>
<dbReference type="InterPro" id="IPR023059">
    <property type="entry name" value="Foldase_PrsA"/>
</dbReference>
<evidence type="ECO:0000256" key="6">
    <source>
        <dbReference type="ARBA" id="ARBA00023110"/>
    </source>
</evidence>
<evidence type="ECO:0000256" key="11">
    <source>
        <dbReference type="HAMAP-Rule" id="MF_01145"/>
    </source>
</evidence>
<evidence type="ECO:0000256" key="5">
    <source>
        <dbReference type="ARBA" id="ARBA00022729"/>
    </source>
</evidence>
<dbReference type="HAMAP" id="MF_01145">
    <property type="entry name" value="Foldase_PrsA"/>
    <property type="match status" value="1"/>
</dbReference>
<organism evidence="13 14">
    <name type="scientific">Lacticaseibacillus zeae DSM 20178 = KCTC 3804</name>
    <dbReference type="NCBI Taxonomy" id="1423816"/>
    <lineage>
        <taxon>Bacteria</taxon>
        <taxon>Bacillati</taxon>
        <taxon>Bacillota</taxon>
        <taxon>Bacilli</taxon>
        <taxon>Lactobacillales</taxon>
        <taxon>Lactobacillaceae</taxon>
        <taxon>Lacticaseibacillus</taxon>
    </lineage>
</organism>
<comment type="similarity">
    <text evidence="3 11">Belongs to the PrsA family.</text>
</comment>
<dbReference type="InterPro" id="IPR027304">
    <property type="entry name" value="Trigger_fact/SurA_dom_sf"/>
</dbReference>
<comment type="subcellular location">
    <subcellularLocation>
        <location evidence="2">Cell membrane</location>
        <topology evidence="2">Lipid-anchor</topology>
    </subcellularLocation>
</comment>
<dbReference type="PATRIC" id="fig|1423816.3.peg.1072"/>
<dbReference type="eggNOG" id="COG0760">
    <property type="taxonomic scope" value="Bacteria"/>
</dbReference>
<name>A0A0R1EQF3_LACZE</name>
<dbReference type="EMBL" id="AZCT01000016">
    <property type="protein sequence ID" value="KRK11612.1"/>
    <property type="molecule type" value="Genomic_DNA"/>
</dbReference>
<dbReference type="NCBIfam" id="NF003356">
    <property type="entry name" value="PRK04405.1"/>
    <property type="match status" value="1"/>
</dbReference>
<dbReference type="SUPFAM" id="SSF109998">
    <property type="entry name" value="Triger factor/SurA peptide-binding domain-like"/>
    <property type="match status" value="1"/>
</dbReference>
<dbReference type="GO" id="GO:0005886">
    <property type="term" value="C:plasma membrane"/>
    <property type="evidence" value="ECO:0007669"/>
    <property type="project" value="UniProtKB-SubCell"/>
</dbReference>
<evidence type="ECO:0000256" key="8">
    <source>
        <dbReference type="ARBA" id="ARBA00023139"/>
    </source>
</evidence>
<comment type="caution">
    <text evidence="13">The sequence shown here is derived from an EMBL/GenBank/DDBJ whole genome shotgun (WGS) entry which is preliminary data.</text>
</comment>
<evidence type="ECO:0000313" key="13">
    <source>
        <dbReference type="EMBL" id="KRK11612.1"/>
    </source>
</evidence>
<keyword evidence="6 11" id="KW-0697">Rotamase</keyword>
<evidence type="ECO:0000256" key="2">
    <source>
        <dbReference type="ARBA" id="ARBA00004193"/>
    </source>
</evidence>
<proteinExistence type="inferred from homology"/>
<dbReference type="GO" id="GO:0003755">
    <property type="term" value="F:peptidyl-prolyl cis-trans isomerase activity"/>
    <property type="evidence" value="ECO:0007669"/>
    <property type="project" value="UniProtKB-UniRule"/>
</dbReference>
<dbReference type="AlphaFoldDB" id="A0A0R1EQF3"/>
<dbReference type="Gene3D" id="3.10.50.40">
    <property type="match status" value="1"/>
</dbReference>
<evidence type="ECO:0000256" key="9">
    <source>
        <dbReference type="ARBA" id="ARBA00023235"/>
    </source>
</evidence>
<keyword evidence="5 11" id="KW-0732">Signal</keyword>
<evidence type="ECO:0000256" key="4">
    <source>
        <dbReference type="ARBA" id="ARBA00022475"/>
    </source>
</evidence>
<dbReference type="InterPro" id="IPR050245">
    <property type="entry name" value="PrsA_foldase"/>
</dbReference>
<dbReference type="PANTHER" id="PTHR47245:SF1">
    <property type="entry name" value="FOLDASE PROTEIN PRSA"/>
    <property type="match status" value="1"/>
</dbReference>
<comment type="function">
    <text evidence="11">Plays a major role in protein secretion by helping the post-translocational extracellular folding of several secreted proteins.</text>
</comment>